<dbReference type="OrthoDB" id="9807828at2"/>
<name>A0A133ZH91_9FIRM</name>
<keyword evidence="3" id="KW-1185">Reference proteome</keyword>
<protein>
    <recommendedName>
        <fullName evidence="4">TIGR02677 family protein</fullName>
    </recommendedName>
</protein>
<dbReference type="InterPro" id="IPR043773">
    <property type="entry name" value="JetA"/>
</dbReference>
<proteinExistence type="predicted"/>
<evidence type="ECO:0008006" key="4">
    <source>
        <dbReference type="Google" id="ProtNLM"/>
    </source>
</evidence>
<accession>A0A133ZH91</accession>
<dbReference type="EMBL" id="LSDA01000125">
    <property type="protein sequence ID" value="KXB54812.1"/>
    <property type="molecule type" value="Genomic_DNA"/>
</dbReference>
<gene>
    <name evidence="2" type="ORF">HMPREF1866_02303</name>
</gene>
<dbReference type="Pfam" id="PF18982">
    <property type="entry name" value="JetA"/>
    <property type="match status" value="1"/>
</dbReference>
<evidence type="ECO:0000313" key="2">
    <source>
        <dbReference type="EMBL" id="KXB54812.1"/>
    </source>
</evidence>
<reference evidence="3" key="1">
    <citation type="submission" date="2016-01" db="EMBL/GenBank/DDBJ databases">
        <authorList>
            <person name="Mitreva M."/>
            <person name="Pepin K.H."/>
            <person name="Mihindukulasuriya K.A."/>
            <person name="Fulton R."/>
            <person name="Fronick C."/>
            <person name="O'Laughlin M."/>
            <person name="Miner T."/>
            <person name="Herter B."/>
            <person name="Rosa B.A."/>
            <person name="Cordes M."/>
            <person name="Tomlinson C."/>
            <person name="Wollam A."/>
            <person name="Palsikar V.B."/>
            <person name="Mardis E.R."/>
            <person name="Wilson R.K."/>
        </authorList>
    </citation>
    <scope>NUCLEOTIDE SEQUENCE [LARGE SCALE GENOMIC DNA]</scope>
    <source>
        <strain evidence="3">DNF00896</strain>
    </source>
</reference>
<organism evidence="2 3">
    <name type="scientific">Lachnoanaerobaculum saburreum</name>
    <dbReference type="NCBI Taxonomy" id="467210"/>
    <lineage>
        <taxon>Bacteria</taxon>
        <taxon>Bacillati</taxon>
        <taxon>Bacillota</taxon>
        <taxon>Clostridia</taxon>
        <taxon>Lachnospirales</taxon>
        <taxon>Lachnospiraceae</taxon>
        <taxon>Lachnoanaerobaculum</taxon>
    </lineage>
</organism>
<dbReference type="STRING" id="467210.HMPREF1866_02303"/>
<feature type="coiled-coil region" evidence="1">
    <location>
        <begin position="158"/>
        <end position="185"/>
    </location>
</feature>
<evidence type="ECO:0000313" key="3">
    <source>
        <dbReference type="Proteomes" id="UP000070394"/>
    </source>
</evidence>
<sequence length="468" mass="54535">MNIFDEIDENLFRPLTGTNKRKYADILALIWDKCKRMPMYSIEKSTVFDMAEEYLLGLGESVELDIEEQEEISGNISDMRVVAGTLIRRLRDTGWILEKPGEYEDEDKLALQYKVVPILKSFKEVVSPTIVTYKGKLFKIYSMFEHISEQGSPYEGVLKEASEDFDNLNQALRTLSASIEDHINELTMGKSPQEILEFFEKYEEKIVVGSYHRFKTNDNLFYYRSSLYESLDKCEDSLFDALVLDCMDTERVEKDEAEVKIRELITKVRMDIEEMEGLMRAIDDRHIIYRTRAVQRAQFLLLSDGSSKSKINNILRFYASTIDSKEDGYKDDDTVGSEIFQIFCQNFFDSNSIATPVKKRKPTPIELMSIFEEPDMELVEEKNKKMMEYIKNALTSENVNRFARDILAGNHAVQISSVFEKDPDTFTKIIGLYTYSKTSEREYDIRLKDNVVEINGVRFKDFIVEERR</sequence>
<comment type="caution">
    <text evidence="2">The sequence shown here is derived from an EMBL/GenBank/DDBJ whole genome shotgun (WGS) entry which is preliminary data.</text>
</comment>
<dbReference type="AlphaFoldDB" id="A0A133ZH91"/>
<keyword evidence="1" id="KW-0175">Coiled coil</keyword>
<dbReference type="RefSeq" id="WP_060931900.1">
    <property type="nucleotide sequence ID" value="NZ_KQ959841.1"/>
</dbReference>
<dbReference type="PATRIC" id="fig|467210.3.peg.2281"/>
<evidence type="ECO:0000256" key="1">
    <source>
        <dbReference type="SAM" id="Coils"/>
    </source>
</evidence>
<dbReference type="Proteomes" id="UP000070394">
    <property type="component" value="Unassembled WGS sequence"/>
</dbReference>